<dbReference type="SUPFAM" id="SSF52317">
    <property type="entry name" value="Class I glutamine amidotransferase-like"/>
    <property type="match status" value="1"/>
</dbReference>
<evidence type="ECO:0000313" key="2">
    <source>
        <dbReference type="EMBL" id="XCP96025.1"/>
    </source>
</evidence>
<dbReference type="Gene3D" id="3.40.50.880">
    <property type="match status" value="1"/>
</dbReference>
<dbReference type="PANTHER" id="PTHR48094:SF12">
    <property type="entry name" value="PARKINSON DISEASE PROTEIN 7 HOMOLOG"/>
    <property type="match status" value="1"/>
</dbReference>
<dbReference type="InterPro" id="IPR050325">
    <property type="entry name" value="Prot/Nucl_acid_deglycase"/>
</dbReference>
<protein>
    <submittedName>
        <fullName evidence="2">DJ-1/PfpI family protein</fullName>
    </submittedName>
</protein>
<accession>A0AAU8NGF6</accession>
<dbReference type="GO" id="GO:0005737">
    <property type="term" value="C:cytoplasm"/>
    <property type="evidence" value="ECO:0007669"/>
    <property type="project" value="TreeGrafter"/>
</dbReference>
<organism evidence="2">
    <name type="scientific">Paenibacillus sp. AN1007</name>
    <dbReference type="NCBI Taxonomy" id="3151385"/>
    <lineage>
        <taxon>Bacteria</taxon>
        <taxon>Bacillati</taxon>
        <taxon>Bacillota</taxon>
        <taxon>Bacilli</taxon>
        <taxon>Bacillales</taxon>
        <taxon>Paenibacillaceae</taxon>
        <taxon>Paenibacillus</taxon>
    </lineage>
</organism>
<name>A0AAU8NGF6_9BACL</name>
<sequence>MNTYVVIYDGYVSFEVMLAMYLMKTKGEIITLGMTSDAVKSYEGLIVTPHQSIDEIDHRDIEVMIIPGGDISELQHNTQLITLLQKLEADRKYVGAICSGVDLLHEAGILEGKQYTSNDASRSETYKVHDNIITAKANGYVDFAIALGQMTGIYADAADYEETVRFFKYFENA</sequence>
<gene>
    <name evidence="2" type="ORF">ABXS70_04735</name>
</gene>
<dbReference type="InterPro" id="IPR002818">
    <property type="entry name" value="DJ-1/PfpI"/>
</dbReference>
<dbReference type="InterPro" id="IPR029062">
    <property type="entry name" value="Class_I_gatase-like"/>
</dbReference>
<reference evidence="2" key="1">
    <citation type="submission" date="2024-05" db="EMBL/GenBank/DDBJ databases">
        <title>Draft genome assemblies of 36 bacteria isolated from hibernating arctic ground squirrels.</title>
        <authorList>
            <person name="McKee H."/>
            <person name="Mullen L."/>
            <person name="Drown D.M."/>
            <person name="Duddleston K.N."/>
        </authorList>
    </citation>
    <scope>NUCLEOTIDE SEQUENCE</scope>
    <source>
        <strain evidence="2">AN1007</strain>
    </source>
</reference>
<dbReference type="AlphaFoldDB" id="A0AAU8NGF6"/>
<evidence type="ECO:0000259" key="1">
    <source>
        <dbReference type="Pfam" id="PF01965"/>
    </source>
</evidence>
<dbReference type="EMBL" id="CP159992">
    <property type="protein sequence ID" value="XCP96025.1"/>
    <property type="molecule type" value="Genomic_DNA"/>
</dbReference>
<feature type="domain" description="DJ-1/PfpI" evidence="1">
    <location>
        <begin position="4"/>
        <end position="130"/>
    </location>
</feature>
<proteinExistence type="predicted"/>
<dbReference type="RefSeq" id="WP_366294222.1">
    <property type="nucleotide sequence ID" value="NZ_CP159992.1"/>
</dbReference>
<dbReference type="PANTHER" id="PTHR48094">
    <property type="entry name" value="PROTEIN/NUCLEIC ACID DEGLYCASE DJ-1-RELATED"/>
    <property type="match status" value="1"/>
</dbReference>
<dbReference type="Pfam" id="PF01965">
    <property type="entry name" value="DJ-1_PfpI"/>
    <property type="match status" value="1"/>
</dbReference>